<name>A0A317ZEX0_9BACT</name>
<organism evidence="2 3">
    <name type="scientific">Coraliomargarita sinensis</name>
    <dbReference type="NCBI Taxonomy" id="2174842"/>
    <lineage>
        <taxon>Bacteria</taxon>
        <taxon>Pseudomonadati</taxon>
        <taxon>Verrucomicrobiota</taxon>
        <taxon>Opitutia</taxon>
        <taxon>Puniceicoccales</taxon>
        <taxon>Coraliomargaritaceae</taxon>
        <taxon>Coraliomargarita</taxon>
    </lineage>
</organism>
<reference evidence="2 3" key="1">
    <citation type="submission" date="2018-05" db="EMBL/GenBank/DDBJ databases">
        <title>Coraliomargarita sinensis sp. nov., isolated from a marine solar saltern.</title>
        <authorList>
            <person name="Zhou L.Y."/>
        </authorList>
    </citation>
    <scope>NUCLEOTIDE SEQUENCE [LARGE SCALE GENOMIC DNA]</scope>
    <source>
        <strain evidence="2 3">WN38</strain>
    </source>
</reference>
<evidence type="ECO:0000313" key="3">
    <source>
        <dbReference type="Proteomes" id="UP000247099"/>
    </source>
</evidence>
<proteinExistence type="predicted"/>
<sequence>MSIISELKQKCLSQKMSGCVAYHSWDAAASHDKGLFQMKTGIRLYNLLSDTDVNEEDPWSSIGLDLISNRKNLLVLPSMDHLGGDLDSIYKTLEFLFNVAGCAVTTVRPYCEFTFPDEEFDHWNQSLKKTLSERHLIEEIPSKMSPMDIRNHPLLADAFEYLIAEGENNQAKPEFPHQPANTPYQVYGRELAEEVGAAPSLGSTPIGRQGSEDIAIKDERRISNDNTPEKSPHVITSVKRITSAAALKYAQERVEQQKQIKDPPKPDHTAPSKAADHTDQDRNKKTSTESVDTAVDTKTKTGISDTDAGDTTVVVPPIADTNDTQTKTTGIHVKFSTAEKESLEKKVPPGSNNSELILDLITGTDPHRRAIIRLCQSLDLPKASILIGLSGIKRNIEEASIYSEVEQASEILDQIESTQRLLASFPSKDLLKGHYPSFPPLEIEVEEEERLESVKKIEEVPIRLSQLEKSSIKIPDHTKSRSHYIRSLCRRYNPKNRETLRPLEDAATLLQGLGGNLGQLCQTIEKSTEEFEPFNSNFVLQTLYDTETEIKLIKEKLC</sequence>
<gene>
    <name evidence="2" type="ORF">DDZ13_08190</name>
</gene>
<feature type="compositionally biased region" description="Basic and acidic residues" evidence="1">
    <location>
        <begin position="252"/>
        <end position="287"/>
    </location>
</feature>
<feature type="region of interest" description="Disordered" evidence="1">
    <location>
        <begin position="252"/>
        <end position="293"/>
    </location>
</feature>
<feature type="compositionally biased region" description="Basic and acidic residues" evidence="1">
    <location>
        <begin position="218"/>
        <end position="232"/>
    </location>
</feature>
<accession>A0A317ZEX0</accession>
<evidence type="ECO:0000256" key="1">
    <source>
        <dbReference type="SAM" id="MobiDB-lite"/>
    </source>
</evidence>
<feature type="region of interest" description="Disordered" evidence="1">
    <location>
        <begin position="218"/>
        <end position="238"/>
    </location>
</feature>
<evidence type="ECO:0000313" key="2">
    <source>
        <dbReference type="EMBL" id="PXA04015.1"/>
    </source>
</evidence>
<keyword evidence="3" id="KW-1185">Reference proteome</keyword>
<dbReference type="EMBL" id="QHJQ01000005">
    <property type="protein sequence ID" value="PXA04015.1"/>
    <property type="molecule type" value="Genomic_DNA"/>
</dbReference>
<dbReference type="InParanoid" id="A0A317ZEX0"/>
<protein>
    <submittedName>
        <fullName evidence="2">Uncharacterized protein</fullName>
    </submittedName>
</protein>
<dbReference type="AlphaFoldDB" id="A0A317ZEX0"/>
<dbReference type="Proteomes" id="UP000247099">
    <property type="component" value="Unassembled WGS sequence"/>
</dbReference>
<comment type="caution">
    <text evidence="2">The sequence shown here is derived from an EMBL/GenBank/DDBJ whole genome shotgun (WGS) entry which is preliminary data.</text>
</comment>